<dbReference type="Pfam" id="PF12439">
    <property type="entry name" value="GDE_N"/>
    <property type="match status" value="1"/>
</dbReference>
<dbReference type="PANTHER" id="PTHR10569:SF2">
    <property type="entry name" value="GLYCOGEN DEBRANCHING ENZYME"/>
    <property type="match status" value="1"/>
</dbReference>
<dbReference type="InterPro" id="IPR032790">
    <property type="entry name" value="GDE_C"/>
</dbReference>
<organism evidence="3 4">
    <name type="scientific">Eiseniibacteriota bacterium</name>
    <dbReference type="NCBI Taxonomy" id="2212470"/>
    <lineage>
        <taxon>Bacteria</taxon>
        <taxon>Candidatus Eiseniibacteriota</taxon>
    </lineage>
</organism>
<dbReference type="GO" id="GO:0004135">
    <property type="term" value="F:amylo-alpha-1,6-glucosidase activity"/>
    <property type="evidence" value="ECO:0007669"/>
    <property type="project" value="InterPro"/>
</dbReference>
<dbReference type="InterPro" id="IPR024742">
    <property type="entry name" value="Glycogen_debranch_N"/>
</dbReference>
<proteinExistence type="predicted"/>
<evidence type="ECO:0000259" key="1">
    <source>
        <dbReference type="Pfam" id="PF06202"/>
    </source>
</evidence>
<dbReference type="Gene3D" id="1.50.10.10">
    <property type="match status" value="1"/>
</dbReference>
<dbReference type="SUPFAM" id="SSF48208">
    <property type="entry name" value="Six-hairpin glycosidases"/>
    <property type="match status" value="1"/>
</dbReference>
<evidence type="ECO:0000313" key="3">
    <source>
        <dbReference type="EMBL" id="TMQ67713.1"/>
    </source>
</evidence>
<dbReference type="AlphaFoldDB" id="A0A538TVQ0"/>
<name>A0A538TVQ0_UNCEI</name>
<evidence type="ECO:0000259" key="2">
    <source>
        <dbReference type="Pfam" id="PF12439"/>
    </source>
</evidence>
<feature type="domain" description="Glycogen debranching enzyme bacterial and archaeal type N-terminal" evidence="2">
    <location>
        <begin position="10"/>
        <end position="234"/>
    </location>
</feature>
<evidence type="ECO:0000313" key="4">
    <source>
        <dbReference type="Proteomes" id="UP000316609"/>
    </source>
</evidence>
<dbReference type="GO" id="GO:0004134">
    <property type="term" value="F:4-alpha-glucanotransferase activity"/>
    <property type="evidence" value="ECO:0007669"/>
    <property type="project" value="InterPro"/>
</dbReference>
<dbReference type="PANTHER" id="PTHR10569">
    <property type="entry name" value="GLYCOGEN DEBRANCHING ENZYME"/>
    <property type="match status" value="1"/>
</dbReference>
<sequence>MAHVPDSTAEWLEADGLGGFASGTANGVRTRRYHALLLAATTPPTGRMALVNAIEAWLECGGGAEPLTTHRYAPDVLYPDGRRRLEAFEADPWPRWTYRLDDGRAVEHEVLVGAGRPLVALSWRLAPRGRAARSRGGPARLRVRPLLSGRDSHALHHENPAFRFDAETRDGLVVWRPYDDVPAIAALANGSYQQRTAWYRGFLYEEERVRGLDCVEDLASPGEFSWDLTHVEAVLVLAAECGSAFTPLGEDARATLESLRASERRRRRRFPSRLERAAADYVVRRGRGKTIVAGYPWFTDWGRDTFIALRGLCLATGRLEEARAILLEWAGTVSRGMLPNRFVERGEAPEFNSVDASLWYVVAVHETLEALAARGRLSVAVRRRLEAASDAILEGYASGTRYGIHATDDGLLAAGEPGVQLTWMDAKVGDWVVTPRIGKPVEGQALWLNALRIGAQRSERWGAIYERGLESFRARFWDDARGYLADVVDVAHRQGAVDHSFRPNQIFAVGGLPFAILGGGRARRLVDLVESRLWTPLGLRSLAPGEPGYAPRYQGGVRERDGAYHQGTVWPWLAGPFVEAWVRVRSDTDEAKREARARFLHPLLRHVGEAGLGHISEIADAEPPHTPRGCPFQAWSVGEALRLKHRVLAAPETERPRAPQRARNELAIS</sequence>
<dbReference type="EMBL" id="VBOY01000031">
    <property type="protein sequence ID" value="TMQ67713.1"/>
    <property type="molecule type" value="Genomic_DNA"/>
</dbReference>
<reference evidence="3 4" key="1">
    <citation type="journal article" date="2019" name="Nat. Microbiol.">
        <title>Mediterranean grassland soil C-N compound turnover is dependent on rainfall and depth, and is mediated by genomically divergent microorganisms.</title>
        <authorList>
            <person name="Diamond S."/>
            <person name="Andeer P.F."/>
            <person name="Li Z."/>
            <person name="Crits-Christoph A."/>
            <person name="Burstein D."/>
            <person name="Anantharaman K."/>
            <person name="Lane K.R."/>
            <person name="Thomas B.C."/>
            <person name="Pan C."/>
            <person name="Northen T.R."/>
            <person name="Banfield J.F."/>
        </authorList>
    </citation>
    <scope>NUCLEOTIDE SEQUENCE [LARGE SCALE GENOMIC DNA]</scope>
    <source>
        <strain evidence="3">WS_8</strain>
    </source>
</reference>
<gene>
    <name evidence="3" type="ORF">E6K78_03525</name>
</gene>
<dbReference type="Pfam" id="PF06202">
    <property type="entry name" value="GDE_C"/>
    <property type="match status" value="1"/>
</dbReference>
<feature type="domain" description="Glycogen debranching enzyme C-terminal" evidence="1">
    <location>
        <begin position="277"/>
        <end position="642"/>
    </location>
</feature>
<dbReference type="GO" id="GO:0005980">
    <property type="term" value="P:glycogen catabolic process"/>
    <property type="evidence" value="ECO:0007669"/>
    <property type="project" value="InterPro"/>
</dbReference>
<accession>A0A538TVQ0</accession>
<dbReference type="InterPro" id="IPR008928">
    <property type="entry name" value="6-hairpin_glycosidase_sf"/>
</dbReference>
<protein>
    <submittedName>
        <fullName evidence="3">Glycogen debranching protein</fullName>
    </submittedName>
</protein>
<comment type="caution">
    <text evidence="3">The sequence shown here is derived from an EMBL/GenBank/DDBJ whole genome shotgun (WGS) entry which is preliminary data.</text>
</comment>
<dbReference type="Proteomes" id="UP000316609">
    <property type="component" value="Unassembled WGS sequence"/>
</dbReference>
<dbReference type="InterPro" id="IPR010401">
    <property type="entry name" value="AGL/Gdb1"/>
</dbReference>
<dbReference type="InterPro" id="IPR012341">
    <property type="entry name" value="6hp_glycosidase-like_sf"/>
</dbReference>